<gene>
    <name evidence="7" type="ORF">FNK824_LOCUS11122</name>
    <name evidence="4" type="ORF">JXQ802_LOCUS12090</name>
    <name evidence="5" type="ORF">JXQ802_LOCUS12125</name>
    <name evidence="8" type="ORF">OTI717_LOCUS15813</name>
    <name evidence="3" type="ORF">PYM288_LOCUS10890</name>
    <name evidence="6" type="ORF">RFH988_LOCUS14411</name>
</gene>
<evidence type="ECO:0000313" key="8">
    <source>
        <dbReference type="EMBL" id="CAF3755359.1"/>
    </source>
</evidence>
<sequence>MSQYDDDNDVVGDGTGLPTVSNTENTTVNITDYPINYADPNSPTEGAQELQDALTEDEQSLVVLDPSHPLMVRYQEALKQHLLKREEKLSIQLREADNELKKIRDRREALGVTLYNLQQELARHQMLLEKEHDRFGEINQDRQRIDQDIKHIKEKHAKKKDEHDTQMRQTLETQKERDVLQRRLHYMNKAKNDIRGDLSTMRRATEKVDSEVTKLEADKRVQDLFVDRLVQQVDMLREQISMYEYQLRIQMEETKNIKHTLVEARLESETLELETKQLMQNWNSCLIGIRRRDEAQATMGEAVRLQLQRIDTMNTEMESYKRSIVKEQELNEKLTLVLNRTKYEIQNLEKLLQINTEKSETCKQEISTYTKALEETQLMLNRVNNEKAEKQHELNILQREIEKENQERVKLEDEIYQQVQEQLTAEKAAEYSSKLRFKLKESTREFERNLSKVENDIARARLEKTYLITNIKQLEIQSKEYNEQILEKNQIITRSEQEIKRRVLLIEQKQNQIDLMNKKLENLKEKAGGIELGPLELEILNLQKSITQIGKEIFDLEQAWLKGQNELVHLTNEQDMLEKETDSMKLKHTILMSRKLRTENTIKNMETDCTHLKRQIELLRLDLERLNKLIYKEGTNKTTLERNNLLSESDFVRELREAEKDAVHMETQLDEIRKERENLLANLVEAEKQIMFWERKIQLAKEMKSAVDSETGQGEIRAMKSEIHRMQVRYEQLLRQQEKLIRDMETSVSRRDTIITRGEFQQKLPQNKAIMQSTVQKKITDLQRKIRETTQQGVELEQQLDEYKNNQQEYVARMTQLGTERDESTNENTKLDERITELHLQKNIMLITLTEKQLRAKYYEQIKEGKYIKVHQTPDALNTARDNQINRLRYFETILHGLSERCPQFRRQFDQIQVMLRKRLTGQVARPSSSQ</sequence>
<organism evidence="7 10">
    <name type="scientific">Rotaria sordida</name>
    <dbReference type="NCBI Taxonomy" id="392033"/>
    <lineage>
        <taxon>Eukaryota</taxon>
        <taxon>Metazoa</taxon>
        <taxon>Spiralia</taxon>
        <taxon>Gnathifera</taxon>
        <taxon>Rotifera</taxon>
        <taxon>Eurotatoria</taxon>
        <taxon>Bdelloidea</taxon>
        <taxon>Philodinida</taxon>
        <taxon>Philodinidae</taxon>
        <taxon>Rotaria</taxon>
    </lineage>
</organism>
<dbReference type="Proteomes" id="UP000663874">
    <property type="component" value="Unassembled WGS sequence"/>
</dbReference>
<comment type="caution">
    <text evidence="7">The sequence shown here is derived from an EMBL/GenBank/DDBJ whole genome shotgun (WGS) entry which is preliminary data.</text>
</comment>
<feature type="coiled-coil region" evidence="1">
    <location>
        <begin position="772"/>
        <end position="813"/>
    </location>
</feature>
<evidence type="ECO:0008006" key="11">
    <source>
        <dbReference type="Google" id="ProtNLM"/>
    </source>
</evidence>
<feature type="coiled-coil region" evidence="1">
    <location>
        <begin position="310"/>
        <end position="526"/>
    </location>
</feature>
<feature type="compositionally biased region" description="Acidic residues" evidence="2">
    <location>
        <begin position="1"/>
        <end position="10"/>
    </location>
</feature>
<dbReference type="Proteomes" id="UP000663854">
    <property type="component" value="Unassembled WGS sequence"/>
</dbReference>
<feature type="coiled-coil region" evidence="1">
    <location>
        <begin position="655"/>
        <end position="743"/>
    </location>
</feature>
<dbReference type="Proteomes" id="UP000663870">
    <property type="component" value="Unassembled WGS sequence"/>
</dbReference>
<evidence type="ECO:0000313" key="6">
    <source>
        <dbReference type="EMBL" id="CAF1005804.1"/>
    </source>
</evidence>
<evidence type="ECO:0000313" key="7">
    <source>
        <dbReference type="EMBL" id="CAF3731435.1"/>
    </source>
</evidence>
<dbReference type="EMBL" id="CAJNOO010000666">
    <property type="protein sequence ID" value="CAF1005804.1"/>
    <property type="molecule type" value="Genomic_DNA"/>
</dbReference>
<evidence type="ECO:0000313" key="4">
    <source>
        <dbReference type="EMBL" id="CAF0959045.1"/>
    </source>
</evidence>
<feature type="coiled-coil region" evidence="1">
    <location>
        <begin position="595"/>
        <end position="629"/>
    </location>
</feature>
<dbReference type="EMBL" id="CAJNOH010000176">
    <property type="protein sequence ID" value="CAF0927855.1"/>
    <property type="molecule type" value="Genomic_DNA"/>
</dbReference>
<dbReference type="Proteomes" id="UP000663882">
    <property type="component" value="Unassembled WGS sequence"/>
</dbReference>
<evidence type="ECO:0000256" key="1">
    <source>
        <dbReference type="SAM" id="Coils"/>
    </source>
</evidence>
<dbReference type="EMBL" id="CAJOBE010001298">
    <property type="protein sequence ID" value="CAF3731435.1"/>
    <property type="molecule type" value="Genomic_DNA"/>
</dbReference>
<dbReference type="EMBL" id="CAJNOL010000246">
    <property type="protein sequence ID" value="CAF0959767.1"/>
    <property type="molecule type" value="Genomic_DNA"/>
</dbReference>
<dbReference type="PANTHER" id="PTHR16275:SF8">
    <property type="entry name" value="COILED-COIL DOMAIN-CONTAINING PROTEIN 40"/>
    <property type="match status" value="1"/>
</dbReference>
<feature type="coiled-coil region" evidence="1">
    <location>
        <begin position="79"/>
        <end position="113"/>
    </location>
</feature>
<keyword evidence="1" id="KW-0175">Coiled coil</keyword>
<proteinExistence type="predicted"/>
<name>A0A818WUM6_9BILA</name>
<accession>A0A818WUM6</accession>
<dbReference type="Pfam" id="PF08647">
    <property type="entry name" value="BRE1"/>
    <property type="match status" value="1"/>
</dbReference>
<evidence type="ECO:0000313" key="10">
    <source>
        <dbReference type="Proteomes" id="UP000663874"/>
    </source>
</evidence>
<evidence type="ECO:0000313" key="5">
    <source>
        <dbReference type="EMBL" id="CAF0959767.1"/>
    </source>
</evidence>
<feature type="coiled-coil region" evidence="1">
    <location>
        <begin position="226"/>
        <end position="281"/>
    </location>
</feature>
<dbReference type="OrthoDB" id="188741at2759"/>
<evidence type="ECO:0000313" key="3">
    <source>
        <dbReference type="EMBL" id="CAF0927855.1"/>
    </source>
</evidence>
<dbReference type="GO" id="GO:0005737">
    <property type="term" value="C:cytoplasm"/>
    <property type="evidence" value="ECO:0007669"/>
    <property type="project" value="TreeGrafter"/>
</dbReference>
<dbReference type="AlphaFoldDB" id="A0A818WUM6"/>
<keyword evidence="9" id="KW-1185">Reference proteome</keyword>
<dbReference type="EMBL" id="CAJOAX010001907">
    <property type="protein sequence ID" value="CAF3755359.1"/>
    <property type="molecule type" value="Genomic_DNA"/>
</dbReference>
<evidence type="ECO:0000256" key="2">
    <source>
        <dbReference type="SAM" id="MobiDB-lite"/>
    </source>
</evidence>
<dbReference type="PANTHER" id="PTHR16275">
    <property type="entry name" value="COILED-COIL DOMAIN-CONTAINING PROTEIN 40"/>
    <property type="match status" value="1"/>
</dbReference>
<dbReference type="Proteomes" id="UP000663823">
    <property type="component" value="Unassembled WGS sequence"/>
</dbReference>
<evidence type="ECO:0000313" key="9">
    <source>
        <dbReference type="Proteomes" id="UP000663870"/>
    </source>
</evidence>
<dbReference type="InterPro" id="IPR037386">
    <property type="entry name" value="CCDC40"/>
</dbReference>
<reference evidence="7" key="1">
    <citation type="submission" date="2021-02" db="EMBL/GenBank/DDBJ databases">
        <authorList>
            <person name="Nowell W R."/>
        </authorList>
    </citation>
    <scope>NUCLEOTIDE SEQUENCE</scope>
</reference>
<protein>
    <recommendedName>
        <fullName evidence="11">Coiled-coil domain-containing protein 40</fullName>
    </recommendedName>
</protein>
<dbReference type="GO" id="GO:0035082">
    <property type="term" value="P:axoneme assembly"/>
    <property type="evidence" value="ECO:0007669"/>
    <property type="project" value="InterPro"/>
</dbReference>
<feature type="region of interest" description="Disordered" evidence="2">
    <location>
        <begin position="1"/>
        <end position="24"/>
    </location>
</feature>
<dbReference type="EMBL" id="CAJNOL010000245">
    <property type="protein sequence ID" value="CAF0959045.1"/>
    <property type="molecule type" value="Genomic_DNA"/>
</dbReference>